<keyword evidence="3" id="KW-1185">Reference proteome</keyword>
<accession>A0AAV2G5J6</accession>
<sequence>MMSMPGKSDRRKPNTFLKPPKTRQPSVVAMGMEYSLSLSNKGSAISMRIWTYPTGILQTYLSLNRNRISYIRR</sequence>
<evidence type="ECO:0000256" key="1">
    <source>
        <dbReference type="SAM" id="MobiDB-lite"/>
    </source>
</evidence>
<proteinExistence type="predicted"/>
<evidence type="ECO:0000313" key="2">
    <source>
        <dbReference type="EMBL" id="CAL1405919.1"/>
    </source>
</evidence>
<organism evidence="2 3">
    <name type="scientific">Linum trigynum</name>
    <dbReference type="NCBI Taxonomy" id="586398"/>
    <lineage>
        <taxon>Eukaryota</taxon>
        <taxon>Viridiplantae</taxon>
        <taxon>Streptophyta</taxon>
        <taxon>Embryophyta</taxon>
        <taxon>Tracheophyta</taxon>
        <taxon>Spermatophyta</taxon>
        <taxon>Magnoliopsida</taxon>
        <taxon>eudicotyledons</taxon>
        <taxon>Gunneridae</taxon>
        <taxon>Pentapetalae</taxon>
        <taxon>rosids</taxon>
        <taxon>fabids</taxon>
        <taxon>Malpighiales</taxon>
        <taxon>Linaceae</taxon>
        <taxon>Linum</taxon>
    </lineage>
</organism>
<feature type="region of interest" description="Disordered" evidence="1">
    <location>
        <begin position="1"/>
        <end position="24"/>
    </location>
</feature>
<dbReference type="Proteomes" id="UP001497516">
    <property type="component" value="Chromosome 8"/>
</dbReference>
<dbReference type="AlphaFoldDB" id="A0AAV2G5J6"/>
<reference evidence="2 3" key="1">
    <citation type="submission" date="2024-04" db="EMBL/GenBank/DDBJ databases">
        <authorList>
            <person name="Fracassetti M."/>
        </authorList>
    </citation>
    <scope>NUCLEOTIDE SEQUENCE [LARGE SCALE GENOMIC DNA]</scope>
</reference>
<name>A0AAV2G5J6_9ROSI</name>
<protein>
    <submittedName>
        <fullName evidence="2">Uncharacterized protein</fullName>
    </submittedName>
</protein>
<evidence type="ECO:0000313" key="3">
    <source>
        <dbReference type="Proteomes" id="UP001497516"/>
    </source>
</evidence>
<dbReference type="EMBL" id="OZ034821">
    <property type="protein sequence ID" value="CAL1405919.1"/>
    <property type="molecule type" value="Genomic_DNA"/>
</dbReference>
<gene>
    <name evidence="2" type="ORF">LTRI10_LOCUS45678</name>
</gene>